<evidence type="ECO:0000313" key="3">
    <source>
        <dbReference type="Proteomes" id="UP001283361"/>
    </source>
</evidence>
<accession>A0AAE1DC88</accession>
<protein>
    <submittedName>
        <fullName evidence="2">Uncharacterized protein</fullName>
    </submittedName>
</protein>
<organism evidence="2 3">
    <name type="scientific">Elysia crispata</name>
    <name type="common">lettuce slug</name>
    <dbReference type="NCBI Taxonomy" id="231223"/>
    <lineage>
        <taxon>Eukaryota</taxon>
        <taxon>Metazoa</taxon>
        <taxon>Spiralia</taxon>
        <taxon>Lophotrochozoa</taxon>
        <taxon>Mollusca</taxon>
        <taxon>Gastropoda</taxon>
        <taxon>Heterobranchia</taxon>
        <taxon>Euthyneura</taxon>
        <taxon>Panpulmonata</taxon>
        <taxon>Sacoglossa</taxon>
        <taxon>Placobranchoidea</taxon>
        <taxon>Plakobranchidae</taxon>
        <taxon>Elysia</taxon>
    </lineage>
</organism>
<evidence type="ECO:0000313" key="2">
    <source>
        <dbReference type="EMBL" id="KAK3765181.1"/>
    </source>
</evidence>
<sequence length="265" mass="30044">MLWRPLQTHTSFSLVFVANSFMLRACYVRYRLTPPSVLSLSQTLSCYGPVTSVTDSHLFLSVSLSQTLSCYGPVTSVTDSHLFLSVSLLQTLSYSTGLYVVRYRLTPLSVCVFVANSFMLRACYVSYRLTPLSVCVFVANSFMLRACYVRYRLTPLSVCVFVANSFMLRACYVRYRLTPLSVCVFVANSFMLLQPLGVPVFAAKFLYLTPSSPKRLRDVNTERFMFVILRSSSYVMKKIFFLSFIKVRGLNVPLQFIGQSTNLNT</sequence>
<feature type="transmembrane region" description="Helical" evidence="1">
    <location>
        <begin position="149"/>
        <end position="168"/>
    </location>
</feature>
<feature type="transmembrane region" description="Helical" evidence="1">
    <location>
        <begin position="180"/>
        <end position="203"/>
    </location>
</feature>
<comment type="caution">
    <text evidence="2">The sequence shown here is derived from an EMBL/GenBank/DDBJ whole genome shotgun (WGS) entry which is preliminary data.</text>
</comment>
<dbReference type="Proteomes" id="UP001283361">
    <property type="component" value="Unassembled WGS sequence"/>
</dbReference>
<gene>
    <name evidence="2" type="ORF">RRG08_060050</name>
</gene>
<keyword evidence="1" id="KW-1133">Transmembrane helix</keyword>
<feature type="non-terminal residue" evidence="2">
    <location>
        <position position="265"/>
    </location>
</feature>
<name>A0AAE1DC88_9GAST</name>
<dbReference type="AlphaFoldDB" id="A0AAE1DC88"/>
<keyword evidence="1" id="KW-0812">Transmembrane</keyword>
<keyword evidence="3" id="KW-1185">Reference proteome</keyword>
<keyword evidence="1" id="KW-0472">Membrane</keyword>
<proteinExistence type="predicted"/>
<evidence type="ECO:0000256" key="1">
    <source>
        <dbReference type="SAM" id="Phobius"/>
    </source>
</evidence>
<reference evidence="2" key="1">
    <citation type="journal article" date="2023" name="G3 (Bethesda)">
        <title>A reference genome for the long-term kleptoplast-retaining sea slug Elysia crispata morphotype clarki.</title>
        <authorList>
            <person name="Eastman K.E."/>
            <person name="Pendleton A.L."/>
            <person name="Shaikh M.A."/>
            <person name="Suttiyut T."/>
            <person name="Ogas R."/>
            <person name="Tomko P."/>
            <person name="Gavelis G."/>
            <person name="Widhalm J.R."/>
            <person name="Wisecaver J.H."/>
        </authorList>
    </citation>
    <scope>NUCLEOTIDE SEQUENCE</scope>
    <source>
        <strain evidence="2">ECLA1</strain>
    </source>
</reference>
<dbReference type="EMBL" id="JAWDGP010004334">
    <property type="protein sequence ID" value="KAK3765181.1"/>
    <property type="molecule type" value="Genomic_DNA"/>
</dbReference>